<protein>
    <submittedName>
        <fullName evidence="2">Uncharacterized protein</fullName>
    </submittedName>
</protein>
<sequence>MADNGGRPAQPNKAETAELVAQWATYELGFRKPSTLVTTKGEDKLRPADLEPLLQGELANILGLLATHVVSSQKATQIRTTLASYSAHATPSSGSKDQPVSYIALQKTLRDMREREKAALSEIRAAELESTNSIKEIDSLAAKKSAAESRIRELRLKILLKQAMAERVSRLSRRMSVLIHETKVAAGGSKASTETGPLLDLLKSIESKTMTDESDISFMDGNMAQEDSSREKTQIMVANIITDIKSLVDKHVQTRNSVGVLRSEVSAAKSELAAKLEAVSGKLNTEAALGGGETRDYKEAVLQSVMNDAVAQVKSRANSLIPQLVPVRTHSWGSESHNDKQQREYRSADNLVTRSGETEYERNRFVGDIIRAATGSSGKTHEAAAAELVDQLVQGDPANSDAPNGNETLEAAVEALRQKSAEERDAARMETAKWRSQSNVETSLAIANESANVEDLIVQLSDASGRLFTDSFAPWHERDGIGYSEYLNQLKIAQASDQAR</sequence>
<dbReference type="Proteomes" id="UP001140172">
    <property type="component" value="Unassembled WGS sequence"/>
</dbReference>
<evidence type="ECO:0000313" key="2">
    <source>
        <dbReference type="EMBL" id="KAJ2787236.1"/>
    </source>
</evidence>
<dbReference type="OrthoDB" id="5589194at2759"/>
<proteinExistence type="predicted"/>
<reference evidence="2" key="1">
    <citation type="submission" date="2022-07" db="EMBL/GenBank/DDBJ databases">
        <title>Phylogenomic reconstructions and comparative analyses of Kickxellomycotina fungi.</title>
        <authorList>
            <person name="Reynolds N.K."/>
            <person name="Stajich J.E."/>
            <person name="Barry K."/>
            <person name="Grigoriev I.V."/>
            <person name="Crous P."/>
            <person name="Smith M.E."/>
        </authorList>
    </citation>
    <scope>NUCLEOTIDE SEQUENCE</scope>
    <source>
        <strain evidence="2">BCRC 34489</strain>
    </source>
</reference>
<comment type="caution">
    <text evidence="2">The sequence shown here is derived from an EMBL/GenBank/DDBJ whole genome shotgun (WGS) entry which is preliminary data.</text>
</comment>
<gene>
    <name evidence="2" type="ORF">GGI15_000897</name>
</gene>
<dbReference type="EMBL" id="JANBUM010000029">
    <property type="protein sequence ID" value="KAJ2787236.1"/>
    <property type="molecule type" value="Genomic_DNA"/>
</dbReference>
<evidence type="ECO:0000256" key="1">
    <source>
        <dbReference type="SAM" id="Coils"/>
    </source>
</evidence>
<evidence type="ECO:0000313" key="3">
    <source>
        <dbReference type="Proteomes" id="UP001140172"/>
    </source>
</evidence>
<name>A0A9W8LNG5_9FUNG</name>
<feature type="coiled-coil region" evidence="1">
    <location>
        <begin position="109"/>
        <end position="157"/>
    </location>
</feature>
<organism evidence="2 3">
    <name type="scientific">Coemansia interrupta</name>
    <dbReference type="NCBI Taxonomy" id="1126814"/>
    <lineage>
        <taxon>Eukaryota</taxon>
        <taxon>Fungi</taxon>
        <taxon>Fungi incertae sedis</taxon>
        <taxon>Zoopagomycota</taxon>
        <taxon>Kickxellomycotina</taxon>
        <taxon>Kickxellomycetes</taxon>
        <taxon>Kickxellales</taxon>
        <taxon>Kickxellaceae</taxon>
        <taxon>Coemansia</taxon>
    </lineage>
</organism>
<accession>A0A9W8LNG5</accession>
<keyword evidence="1" id="KW-0175">Coiled coil</keyword>
<keyword evidence="3" id="KW-1185">Reference proteome</keyword>
<dbReference type="AlphaFoldDB" id="A0A9W8LNG5"/>